<dbReference type="NCBIfam" id="TIGR03519">
    <property type="entry name" value="T9SS_PorP_fam"/>
    <property type="match status" value="1"/>
</dbReference>
<organism evidence="2 3">
    <name type="scientific">Pontibacter actiniarum</name>
    <dbReference type="NCBI Taxonomy" id="323450"/>
    <lineage>
        <taxon>Bacteria</taxon>
        <taxon>Pseudomonadati</taxon>
        <taxon>Bacteroidota</taxon>
        <taxon>Cytophagia</taxon>
        <taxon>Cytophagales</taxon>
        <taxon>Hymenobacteraceae</taxon>
        <taxon>Pontibacter</taxon>
    </lineage>
</organism>
<evidence type="ECO:0000313" key="3">
    <source>
        <dbReference type="Proteomes" id="UP000266292"/>
    </source>
</evidence>
<dbReference type="STRING" id="709015.GCA_000472485_02435"/>
<dbReference type="KEGG" id="pact:CA264_12020"/>
<feature type="chain" id="PRO_5011008579" description="Type IX secretion system membrane protein PorP/SprF" evidence="1">
    <location>
        <begin position="20"/>
        <end position="331"/>
    </location>
</feature>
<feature type="signal peptide" evidence="1">
    <location>
        <begin position="1"/>
        <end position="19"/>
    </location>
</feature>
<proteinExistence type="predicted"/>
<evidence type="ECO:0008006" key="4">
    <source>
        <dbReference type="Google" id="ProtNLM"/>
    </source>
</evidence>
<keyword evidence="1" id="KW-0732">Signal</keyword>
<dbReference type="InterPro" id="IPR019861">
    <property type="entry name" value="PorP/SprF_Bacteroidetes"/>
</dbReference>
<reference evidence="3" key="1">
    <citation type="submission" date="2017-05" db="EMBL/GenBank/DDBJ databases">
        <authorList>
            <person name="Ray J."/>
            <person name="Price M."/>
            <person name="Deutschbauer A."/>
        </authorList>
    </citation>
    <scope>NUCLEOTIDE SEQUENCE [LARGE SCALE GENOMIC DNA]</scope>
    <source>
        <strain evidence="3">DSM 19842</strain>
    </source>
</reference>
<dbReference type="RefSeq" id="WP_025607470.1">
    <property type="nucleotide sequence ID" value="NZ_CP021235.1"/>
</dbReference>
<accession>A0A1X9YTC4</accession>
<name>A0A1X9YTC4_9BACT</name>
<sequence>MKKVTLTIAFILSVLGLQAQNRKHVANFPLFQQYFNPSLTGYEGSMLKTYYRNQWTGYEDAPKTIFASAELDLADIRAWQSDNTVKTAAQDTYDRQSGAAHAFGLALLRDEFGAFSETQVQLSYGMRVRLSDRLALRWGAAASYSANRLDGNMLTVDEEGDPMFQDYLGSVGKTGKADVSLGLTLTAQDYYLGYAMQDVTQGQLISTGDSYLEDTYARQHVVQAGYRRGLTEQLGVVANAVYRYDSYLGETVEGQLKGVFANTFWASAGYRKDLAYTLGAGARLSQFKVSYVYEAPVQDAAQVGRSTNELTLTYNLIPVKYPKYGKKVTMW</sequence>
<evidence type="ECO:0000313" key="2">
    <source>
        <dbReference type="EMBL" id="ARS36098.1"/>
    </source>
</evidence>
<dbReference type="EMBL" id="CP021235">
    <property type="protein sequence ID" value="ARS36098.1"/>
    <property type="molecule type" value="Genomic_DNA"/>
</dbReference>
<keyword evidence="3" id="KW-1185">Reference proteome</keyword>
<dbReference type="AlphaFoldDB" id="A0A1X9YTC4"/>
<dbReference type="Proteomes" id="UP000266292">
    <property type="component" value="Chromosome"/>
</dbReference>
<dbReference type="OrthoDB" id="978914at2"/>
<gene>
    <name evidence="2" type="ORF">CA264_12020</name>
</gene>
<evidence type="ECO:0000256" key="1">
    <source>
        <dbReference type="SAM" id="SignalP"/>
    </source>
</evidence>
<protein>
    <recommendedName>
        <fullName evidence="4">Type IX secretion system membrane protein PorP/SprF</fullName>
    </recommendedName>
</protein>
<dbReference type="Pfam" id="PF11751">
    <property type="entry name" value="PorP_SprF"/>
    <property type="match status" value="1"/>
</dbReference>